<dbReference type="RefSeq" id="WP_137685702.1">
    <property type="nucleotide sequence ID" value="NC_017943.1"/>
</dbReference>
<organism evidence="1 2">
    <name type="scientific">Haloferax mediterranei (strain ATCC 33500 / DSM 1411 / JCM 8866 / NBRC 14739 / NCIMB 2177 / R-4)</name>
    <name type="common">Halobacterium mediterranei</name>
    <dbReference type="NCBI Taxonomy" id="523841"/>
    <lineage>
        <taxon>Archaea</taxon>
        <taxon>Methanobacteriati</taxon>
        <taxon>Methanobacteriota</taxon>
        <taxon>Stenosarchaea group</taxon>
        <taxon>Halobacteria</taxon>
        <taxon>Halobacteriales</taxon>
        <taxon>Haloferacaceae</taxon>
        <taxon>Haloferax</taxon>
    </lineage>
</organism>
<dbReference type="GeneID" id="43882276"/>
<dbReference type="Proteomes" id="UP000299011">
    <property type="component" value="Plasmid pHME322"/>
</dbReference>
<dbReference type="EMBL" id="CP039141">
    <property type="protein sequence ID" value="QCQ77301.1"/>
    <property type="molecule type" value="Genomic_DNA"/>
</dbReference>
<protein>
    <submittedName>
        <fullName evidence="1">Uncharacterized protein</fullName>
    </submittedName>
</protein>
<sequence length="67" mass="7226">MDGYRTHYSILRPLRSSGASYLALFDLPIGLCRIRCREPVSPTQGALGKAIITTHVTGLGQIPSGNQ</sequence>
<evidence type="ECO:0000313" key="2">
    <source>
        <dbReference type="Proteomes" id="UP000299011"/>
    </source>
</evidence>
<keyword evidence="1" id="KW-0614">Plasmid</keyword>
<reference evidence="1 2" key="1">
    <citation type="submission" date="2019-04" db="EMBL/GenBank/DDBJ databases">
        <title>Methylomes of two halophilic Archaea, Haloarcula marismortui and Haloferax mediterranei.</title>
        <authorList>
            <person name="DasSarma S."/>
            <person name="DasSarma P."/>
            <person name="DasSarma S."/>
            <person name="Fomenkov A."/>
            <person name="Vincze T."/>
            <person name="Anton B.P."/>
            <person name="Roberts R.J."/>
        </authorList>
    </citation>
    <scope>NUCLEOTIDE SEQUENCE [LARGE SCALE GENOMIC DNA]</scope>
    <source>
        <strain evidence="2">ATCC 33500 / DSM 1411 / JCM 8866 / NBRC 14739 / NCIMB 2177 / R-4</strain>
        <plasmid evidence="1 2">pHME322</plasmid>
    </source>
</reference>
<dbReference type="AlphaFoldDB" id="A0A4P8P9I1"/>
<evidence type="ECO:0000313" key="1">
    <source>
        <dbReference type="EMBL" id="QCQ77301.1"/>
    </source>
</evidence>
<accession>A0A4P8P9I1</accession>
<geneLocation type="plasmid" evidence="1 2">
    <name>pHME322</name>
</geneLocation>
<name>A0A4P8P9I1_HALMT</name>
<gene>
    <name evidence="1" type="ORF">E6P09_18505</name>
</gene>
<proteinExistence type="predicted"/>